<dbReference type="EMBL" id="CP012670">
    <property type="protein sequence ID" value="AUX27709.1"/>
    <property type="molecule type" value="Genomic_DNA"/>
</dbReference>
<dbReference type="SMART" id="SM00387">
    <property type="entry name" value="HATPase_c"/>
    <property type="match status" value="1"/>
</dbReference>
<dbReference type="Pfam" id="PF02518">
    <property type="entry name" value="HATPase_c"/>
    <property type="match status" value="1"/>
</dbReference>
<evidence type="ECO:0000256" key="1">
    <source>
        <dbReference type="ARBA" id="ARBA00000085"/>
    </source>
</evidence>
<dbReference type="PROSITE" id="PS50006">
    <property type="entry name" value="FHA_DOMAIN"/>
    <property type="match status" value="1"/>
</dbReference>
<dbReference type="SMART" id="SM00388">
    <property type="entry name" value="HisKA"/>
    <property type="match status" value="1"/>
</dbReference>
<dbReference type="PRINTS" id="PR00344">
    <property type="entry name" value="BCTRLSENSOR"/>
</dbReference>
<dbReference type="Gene3D" id="3.30.450.40">
    <property type="match status" value="1"/>
</dbReference>
<evidence type="ECO:0000313" key="7">
    <source>
        <dbReference type="Proteomes" id="UP000295781"/>
    </source>
</evidence>
<dbReference type="Gene3D" id="2.60.200.20">
    <property type="match status" value="1"/>
</dbReference>
<dbReference type="PANTHER" id="PTHR43065:SF42">
    <property type="entry name" value="TWO-COMPONENT SENSOR PPRA"/>
    <property type="match status" value="1"/>
</dbReference>
<evidence type="ECO:0000313" key="6">
    <source>
        <dbReference type="EMBL" id="AUX27709.1"/>
    </source>
</evidence>
<dbReference type="SUPFAM" id="SSF55781">
    <property type="entry name" value="GAF domain-like"/>
    <property type="match status" value="1"/>
</dbReference>
<evidence type="ECO:0000256" key="2">
    <source>
        <dbReference type="ARBA" id="ARBA00012438"/>
    </source>
</evidence>
<dbReference type="Pfam" id="PF00512">
    <property type="entry name" value="HisKA"/>
    <property type="match status" value="1"/>
</dbReference>
<dbReference type="InterPro" id="IPR003594">
    <property type="entry name" value="HATPase_dom"/>
</dbReference>
<evidence type="ECO:0000259" key="5">
    <source>
        <dbReference type="PROSITE" id="PS50109"/>
    </source>
</evidence>
<dbReference type="RefSeq" id="WP_129356161.1">
    <property type="nucleotide sequence ID" value="NZ_CP012670.1"/>
</dbReference>
<dbReference type="Proteomes" id="UP000295781">
    <property type="component" value="Chromosome"/>
</dbReference>
<sequence>MPTLIYNPGGPEERVFVIRDEVVTIGRAEDQTVCIPHRSLSRSQARIERSEGRYFLVDQQSKNGTFVNGMRVQRKEIRGGDTITLGELDLLFMADPVLSAGGSPLPQAIRPLTRTSIVKLAGTIEPSAGAQRSEARLQILIEVAKLLPLSDDVDTLLHKILDLTFQILNVDRGVILLVNEATGQLERRAVKTSRPLEGDEPIFSQHIVDFVRHNRVAALFADASVDPRLDAARSVVAQSIRSSMCVPLEPKDDVIGVLYVDNLRAAHVFSEADLEFLVAFAGQAAVAVKNASLYRRLERETVERMQLVLDAKLASLNQMVAGIAHEIRNPLNFINNFAAISSELAQELTEGLRAQQARLDPDALAQLEESLVQLRDSTVRITEHGRRADAIIKGMLQHARRPSGARAPADLNAVVDESVRLAHASARLRGDGLDVRVVATYDPAIGPLEMAALDLGRVFINVVDNALYAMQQKKRERGASYAPELGVRTLDLGDHVEVRIRDNGTGIPKGAVARMFEPFFTTKPPGQGTGLGLSLSRDIVVQGHQGTMRVESEEGEFTEFVITLPKRR</sequence>
<dbReference type="Pfam" id="PF00498">
    <property type="entry name" value="FHA"/>
    <property type="match status" value="1"/>
</dbReference>
<dbReference type="SUPFAM" id="SSF55874">
    <property type="entry name" value="ATPase domain of HSP90 chaperone/DNA topoisomerase II/histidine kinase"/>
    <property type="match status" value="1"/>
</dbReference>
<dbReference type="AlphaFoldDB" id="A0A4P2QDE9"/>
<dbReference type="SMART" id="SM00240">
    <property type="entry name" value="FHA"/>
    <property type="match status" value="1"/>
</dbReference>
<dbReference type="CDD" id="cd00082">
    <property type="entry name" value="HisKA"/>
    <property type="match status" value="1"/>
</dbReference>
<protein>
    <recommendedName>
        <fullName evidence="2">histidine kinase</fullName>
        <ecNumber evidence="2">2.7.13.3</ecNumber>
    </recommendedName>
</protein>
<dbReference type="SMART" id="SM00065">
    <property type="entry name" value="GAF"/>
    <property type="match status" value="1"/>
</dbReference>
<comment type="catalytic activity">
    <reaction evidence="1">
        <text>ATP + protein L-histidine = ADP + protein N-phospho-L-histidine.</text>
        <dbReference type="EC" id="2.7.13.3"/>
    </reaction>
</comment>
<dbReference type="InterPro" id="IPR003018">
    <property type="entry name" value="GAF"/>
</dbReference>
<name>A0A4P2QDE9_SORCE</name>
<dbReference type="InterPro" id="IPR000253">
    <property type="entry name" value="FHA_dom"/>
</dbReference>
<dbReference type="CDD" id="cd00060">
    <property type="entry name" value="FHA"/>
    <property type="match status" value="1"/>
</dbReference>
<feature type="domain" description="FHA" evidence="4">
    <location>
        <begin position="23"/>
        <end position="72"/>
    </location>
</feature>
<keyword evidence="6" id="KW-0808">Transferase</keyword>
<dbReference type="PROSITE" id="PS50109">
    <property type="entry name" value="HIS_KIN"/>
    <property type="match status" value="1"/>
</dbReference>
<dbReference type="InterPro" id="IPR005467">
    <property type="entry name" value="His_kinase_dom"/>
</dbReference>
<dbReference type="GO" id="GO:0000155">
    <property type="term" value="F:phosphorelay sensor kinase activity"/>
    <property type="evidence" value="ECO:0007669"/>
    <property type="project" value="InterPro"/>
</dbReference>
<dbReference type="InterPro" id="IPR036890">
    <property type="entry name" value="HATPase_C_sf"/>
</dbReference>
<keyword evidence="3" id="KW-0597">Phosphoprotein</keyword>
<dbReference type="Gene3D" id="1.10.287.130">
    <property type="match status" value="1"/>
</dbReference>
<dbReference type="EC" id="2.7.13.3" evidence="2"/>
<proteinExistence type="predicted"/>
<dbReference type="InterPro" id="IPR004358">
    <property type="entry name" value="Sig_transdc_His_kin-like_C"/>
</dbReference>
<dbReference type="InterPro" id="IPR003661">
    <property type="entry name" value="HisK_dim/P_dom"/>
</dbReference>
<keyword evidence="6" id="KW-0418">Kinase</keyword>
<dbReference type="PANTHER" id="PTHR43065">
    <property type="entry name" value="SENSOR HISTIDINE KINASE"/>
    <property type="match status" value="1"/>
</dbReference>
<reference evidence="6 7" key="1">
    <citation type="submission" date="2015-09" db="EMBL/GenBank/DDBJ databases">
        <title>Sorangium comparison.</title>
        <authorList>
            <person name="Zaburannyi N."/>
            <person name="Bunk B."/>
            <person name="Overmann J."/>
            <person name="Mueller R."/>
        </authorList>
    </citation>
    <scope>NUCLEOTIDE SEQUENCE [LARGE SCALE GENOMIC DNA]</scope>
    <source>
        <strain evidence="6 7">So ceGT47</strain>
    </source>
</reference>
<feature type="domain" description="Histidine kinase" evidence="5">
    <location>
        <begin position="322"/>
        <end position="568"/>
    </location>
</feature>
<dbReference type="Pfam" id="PF01590">
    <property type="entry name" value="GAF"/>
    <property type="match status" value="1"/>
</dbReference>
<dbReference type="InterPro" id="IPR008984">
    <property type="entry name" value="SMAD_FHA_dom_sf"/>
</dbReference>
<dbReference type="InterPro" id="IPR036097">
    <property type="entry name" value="HisK_dim/P_sf"/>
</dbReference>
<evidence type="ECO:0000256" key="3">
    <source>
        <dbReference type="ARBA" id="ARBA00022553"/>
    </source>
</evidence>
<dbReference type="Gene3D" id="3.30.565.10">
    <property type="entry name" value="Histidine kinase-like ATPase, C-terminal domain"/>
    <property type="match status" value="1"/>
</dbReference>
<dbReference type="SUPFAM" id="SSF47384">
    <property type="entry name" value="Homodimeric domain of signal transducing histidine kinase"/>
    <property type="match status" value="1"/>
</dbReference>
<evidence type="ECO:0000259" key="4">
    <source>
        <dbReference type="PROSITE" id="PS50006"/>
    </source>
</evidence>
<dbReference type="SUPFAM" id="SSF49879">
    <property type="entry name" value="SMAD/FHA domain"/>
    <property type="match status" value="1"/>
</dbReference>
<dbReference type="InterPro" id="IPR029016">
    <property type="entry name" value="GAF-like_dom_sf"/>
</dbReference>
<dbReference type="OrthoDB" id="9808844at2"/>
<gene>
    <name evidence="6" type="primary">cpxA</name>
    <name evidence="6" type="ORF">SOCEGT47_083070</name>
</gene>
<accession>A0A4P2QDE9</accession>
<organism evidence="6 7">
    <name type="scientific">Sorangium cellulosum</name>
    <name type="common">Polyangium cellulosum</name>
    <dbReference type="NCBI Taxonomy" id="56"/>
    <lineage>
        <taxon>Bacteria</taxon>
        <taxon>Pseudomonadati</taxon>
        <taxon>Myxococcota</taxon>
        <taxon>Polyangia</taxon>
        <taxon>Polyangiales</taxon>
        <taxon>Polyangiaceae</taxon>
        <taxon>Sorangium</taxon>
    </lineage>
</organism>